<dbReference type="PROSITE" id="PS51749">
    <property type="entry name" value="HNH_CAS9"/>
    <property type="match status" value="1"/>
</dbReference>
<dbReference type="InterPro" id="IPR036397">
    <property type="entry name" value="RNaseH_sf"/>
</dbReference>
<sequence>MKWRLGLDVGTNSMGWAALEIADGIDDRGKALGKPVQLIDSGVRIFSDGRDPQSKESLAASRREPRGARRNRDRYIKRRTEFMDRLIEHGLMPSDKTKREELEKQDPWALRVHGLDEQLTLHQLGRALFHLQQRRGFKSNRKTDKGSDEKGAIKQAELQVKERMKEQGARTLGELLGRERVDQEKRNQTLPKGQRKPLTVARAKPTKVKNKNTYDFYPTRDMVAHEFDALWNQQKQYHRATLNDVAYDALANQDTSTGKQVGSLFFQRPLKPQPVGKCALYPHEEERAPKALASTQALRIYQEVNHLKLRQPGLAERKLTVEERSKIVANLLSSQKVSFDRIRKTLLKLPDASFSIESPKVKDLKGDLTAYILCQKPSAKVTGRWGPKWRDMPRDQQDAIVEILLGMDPVYGNDRENPAFAPAVQSIANALGIDEAKAKELLATNDEQNVINWLVEDFGFSRERAEAIESAPIPAGHGRLGRTATNKISPWLMSEQAEAIDPINNETRIFAPYTYDQSCRLGGYSHTPTPDGEVFDQLPYYGKVLERSVAFGTGDVDHKQEKRIGKIANPTVHVALNQIRAVVNALAKRYGTPQEIVVEVARDLPLSAKGKKDLDKQQTANKKANDARVAELTEHEQRNTYDNRMRMRLWEELNQNDKLNRCCVYTGEQIGIERLFSAEVEIEHILPRSRTLDDGFGNKTLSMKTANRYKGQRTPSEAFGDSKDGYDWAAISARADNLSDNKKWRFGPDAMERFDEKERGFLARQLGDTRYIARLTREYLTKMAGPYNVWVTTGHLTSELRHAWGLNSVLAGHNRAETEAEDIKKNRNDHRHHALDAVVIA</sequence>
<keyword evidence="4 13" id="KW-0255">Endonuclease</keyword>
<keyword evidence="3" id="KW-0479">Metal-binding</keyword>
<dbReference type="GO" id="GO:0003677">
    <property type="term" value="F:DNA binding"/>
    <property type="evidence" value="ECO:0007669"/>
    <property type="project" value="UniProtKB-KW"/>
</dbReference>
<gene>
    <name evidence="13" type="ORF">MNBD_ALPHA06-817</name>
</gene>
<keyword evidence="7" id="KW-0694">RNA-binding</keyword>
<reference evidence="13" key="1">
    <citation type="submission" date="2018-06" db="EMBL/GenBank/DDBJ databases">
        <authorList>
            <person name="Zhirakovskaya E."/>
        </authorList>
    </citation>
    <scope>NUCLEOTIDE SEQUENCE</scope>
</reference>
<dbReference type="InterPro" id="IPR028629">
    <property type="entry name" value="Cas9"/>
</dbReference>
<dbReference type="Pfam" id="PF18470">
    <property type="entry name" value="Cas9_a"/>
    <property type="match status" value="1"/>
</dbReference>
<evidence type="ECO:0000256" key="5">
    <source>
        <dbReference type="ARBA" id="ARBA00022801"/>
    </source>
</evidence>
<evidence type="ECO:0000256" key="2">
    <source>
        <dbReference type="ARBA" id="ARBA00022722"/>
    </source>
</evidence>
<dbReference type="InterPro" id="IPR003615">
    <property type="entry name" value="HNH_nuc"/>
</dbReference>
<dbReference type="AlphaFoldDB" id="A0A3B0S7A8"/>
<evidence type="ECO:0000256" key="9">
    <source>
        <dbReference type="ARBA" id="ARBA00023125"/>
    </source>
</evidence>
<protein>
    <submittedName>
        <fullName evidence="13">CRISPR-associated endonuclease Cas9</fullName>
    </submittedName>
</protein>
<dbReference type="InterPro" id="IPR041383">
    <property type="entry name" value="RuvC_III"/>
</dbReference>
<proteinExistence type="predicted"/>
<feature type="compositionally biased region" description="Basic and acidic residues" evidence="11">
    <location>
        <begin position="177"/>
        <end position="187"/>
    </location>
</feature>
<dbReference type="Pfam" id="PF18541">
    <property type="entry name" value="RuvC_III"/>
    <property type="match status" value="1"/>
</dbReference>
<keyword evidence="10" id="KW-0464">Manganese</keyword>
<keyword evidence="9" id="KW-0238">DNA-binding</keyword>
<dbReference type="GO" id="GO:0051607">
    <property type="term" value="P:defense response to virus"/>
    <property type="evidence" value="ECO:0007669"/>
    <property type="project" value="UniProtKB-KW"/>
</dbReference>
<dbReference type="Gene3D" id="3.30.420.10">
    <property type="entry name" value="Ribonuclease H-like superfamily/Ribonuclease H"/>
    <property type="match status" value="3"/>
</dbReference>
<dbReference type="GO" id="GO:0003723">
    <property type="term" value="F:RNA binding"/>
    <property type="evidence" value="ECO:0007669"/>
    <property type="project" value="UniProtKB-KW"/>
</dbReference>
<evidence type="ECO:0000256" key="1">
    <source>
        <dbReference type="ARBA" id="ARBA00001946"/>
    </source>
</evidence>
<organism evidence="13">
    <name type="scientific">hydrothermal vent metagenome</name>
    <dbReference type="NCBI Taxonomy" id="652676"/>
    <lineage>
        <taxon>unclassified sequences</taxon>
        <taxon>metagenomes</taxon>
        <taxon>ecological metagenomes</taxon>
    </lineage>
</organism>
<comment type="cofactor">
    <cofactor evidence="1">
        <name>Mg(2+)</name>
        <dbReference type="ChEBI" id="CHEBI:18420"/>
    </cofactor>
</comment>
<dbReference type="InterPro" id="IPR040619">
    <property type="entry name" value="Cas9_alpha-helical_lobe"/>
</dbReference>
<evidence type="ECO:0000313" key="13">
    <source>
        <dbReference type="EMBL" id="VAW00170.1"/>
    </source>
</evidence>
<dbReference type="Pfam" id="PF13395">
    <property type="entry name" value="HNH_4"/>
    <property type="match status" value="1"/>
</dbReference>
<evidence type="ECO:0000256" key="3">
    <source>
        <dbReference type="ARBA" id="ARBA00022723"/>
    </source>
</evidence>
<keyword evidence="5" id="KW-0378">Hydrolase</keyword>
<keyword evidence="6" id="KW-0460">Magnesium</keyword>
<name>A0A3B0S7A8_9ZZZZ</name>
<feature type="domain" description="HNH Cas9-type" evidence="12">
    <location>
        <begin position="607"/>
        <end position="766"/>
    </location>
</feature>
<accession>A0A3B0S7A8</accession>
<evidence type="ECO:0000256" key="6">
    <source>
        <dbReference type="ARBA" id="ARBA00022842"/>
    </source>
</evidence>
<feature type="region of interest" description="Disordered" evidence="11">
    <location>
        <begin position="609"/>
        <end position="635"/>
    </location>
</feature>
<dbReference type="InterPro" id="IPR033114">
    <property type="entry name" value="HNH_CAS9"/>
</dbReference>
<evidence type="ECO:0000256" key="7">
    <source>
        <dbReference type="ARBA" id="ARBA00022884"/>
    </source>
</evidence>
<feature type="non-terminal residue" evidence="13">
    <location>
        <position position="841"/>
    </location>
</feature>
<dbReference type="EMBL" id="UOEE01000290">
    <property type="protein sequence ID" value="VAW00170.1"/>
    <property type="molecule type" value="Genomic_DNA"/>
</dbReference>
<dbReference type="GO" id="GO:0046872">
    <property type="term" value="F:metal ion binding"/>
    <property type="evidence" value="ECO:0007669"/>
    <property type="project" value="UniProtKB-KW"/>
</dbReference>
<feature type="region of interest" description="Disordered" evidence="11">
    <location>
        <begin position="47"/>
        <end position="74"/>
    </location>
</feature>
<keyword evidence="2" id="KW-0540">Nuclease</keyword>
<dbReference type="NCBIfam" id="TIGR01865">
    <property type="entry name" value="cas_Csn1"/>
    <property type="match status" value="1"/>
</dbReference>
<feature type="region of interest" description="Disordered" evidence="11">
    <location>
        <begin position="177"/>
        <end position="203"/>
    </location>
</feature>
<evidence type="ECO:0000259" key="12">
    <source>
        <dbReference type="PROSITE" id="PS51749"/>
    </source>
</evidence>
<dbReference type="GO" id="GO:0016787">
    <property type="term" value="F:hydrolase activity"/>
    <property type="evidence" value="ECO:0007669"/>
    <property type="project" value="UniProtKB-KW"/>
</dbReference>
<keyword evidence="8" id="KW-0051">Antiviral defense</keyword>
<feature type="compositionally biased region" description="Basic and acidic residues" evidence="11">
    <location>
        <begin position="623"/>
        <end position="635"/>
    </location>
</feature>
<evidence type="ECO:0000256" key="11">
    <source>
        <dbReference type="SAM" id="MobiDB-lite"/>
    </source>
</evidence>
<evidence type="ECO:0000256" key="8">
    <source>
        <dbReference type="ARBA" id="ARBA00023118"/>
    </source>
</evidence>
<evidence type="ECO:0000256" key="10">
    <source>
        <dbReference type="ARBA" id="ARBA00023211"/>
    </source>
</evidence>
<evidence type="ECO:0000256" key="4">
    <source>
        <dbReference type="ARBA" id="ARBA00022759"/>
    </source>
</evidence>
<dbReference type="GO" id="GO:0004519">
    <property type="term" value="F:endonuclease activity"/>
    <property type="evidence" value="ECO:0007669"/>
    <property type="project" value="UniProtKB-KW"/>
</dbReference>